<gene>
    <name evidence="2" type="ORF">GSPATT00021948001</name>
</gene>
<name>A0E0G3_PARTE</name>
<dbReference type="InterPro" id="IPR037516">
    <property type="entry name" value="Tripartite_DENN"/>
</dbReference>
<dbReference type="HOGENOM" id="CLU_1499119_0_0_1"/>
<evidence type="ECO:0000313" key="3">
    <source>
        <dbReference type="Proteomes" id="UP000000600"/>
    </source>
</evidence>
<evidence type="ECO:0000259" key="1">
    <source>
        <dbReference type="PROSITE" id="PS50211"/>
    </source>
</evidence>
<dbReference type="KEGG" id="ptm:GSPATT00021948001"/>
<dbReference type="InterPro" id="IPR051696">
    <property type="entry name" value="DENN_Domain_GEFs"/>
</dbReference>
<proteinExistence type="predicted"/>
<dbReference type="PANTHER" id="PTHR12296">
    <property type="entry name" value="DENN DOMAIN-CONTAINING PROTEIN 4"/>
    <property type="match status" value="1"/>
</dbReference>
<accession>A0E0G3</accession>
<dbReference type="InterPro" id="IPR001194">
    <property type="entry name" value="cDENN_dom"/>
</dbReference>
<dbReference type="Pfam" id="PF02141">
    <property type="entry name" value="DENN"/>
    <property type="match status" value="1"/>
</dbReference>
<dbReference type="OrthoDB" id="308821at2759"/>
<dbReference type="InterPro" id="IPR043153">
    <property type="entry name" value="DENN_C"/>
</dbReference>
<dbReference type="AlphaFoldDB" id="A0E0G3"/>
<keyword evidence="3" id="KW-1185">Reference proteome</keyword>
<dbReference type="GeneID" id="5041962"/>
<evidence type="ECO:0000313" key="2">
    <source>
        <dbReference type="EMBL" id="CAK88780.1"/>
    </source>
</evidence>
<dbReference type="Proteomes" id="UP000000600">
    <property type="component" value="Unassembled WGS sequence"/>
</dbReference>
<feature type="domain" description="UDENN" evidence="1">
    <location>
        <begin position="1"/>
        <end position="180"/>
    </location>
</feature>
<dbReference type="PANTHER" id="PTHR12296:SF21">
    <property type="entry name" value="DENN DOMAIN-CONTAINING PROTEIN 3"/>
    <property type="match status" value="1"/>
</dbReference>
<dbReference type="PROSITE" id="PS50211">
    <property type="entry name" value="DENN"/>
    <property type="match status" value="1"/>
</dbReference>
<reference evidence="2 3" key="1">
    <citation type="journal article" date="2006" name="Nature">
        <title>Global trends of whole-genome duplications revealed by the ciliate Paramecium tetraurelia.</title>
        <authorList>
            <consortium name="Genoscope"/>
            <person name="Aury J.-M."/>
            <person name="Jaillon O."/>
            <person name="Duret L."/>
            <person name="Noel B."/>
            <person name="Jubin C."/>
            <person name="Porcel B.M."/>
            <person name="Segurens B."/>
            <person name="Daubin V."/>
            <person name="Anthouard V."/>
            <person name="Aiach N."/>
            <person name="Arnaiz O."/>
            <person name="Billaut A."/>
            <person name="Beisson J."/>
            <person name="Blanc I."/>
            <person name="Bouhouche K."/>
            <person name="Camara F."/>
            <person name="Duharcourt S."/>
            <person name="Guigo R."/>
            <person name="Gogendeau D."/>
            <person name="Katinka M."/>
            <person name="Keller A.-M."/>
            <person name="Kissmehl R."/>
            <person name="Klotz C."/>
            <person name="Koll F."/>
            <person name="Le Moue A."/>
            <person name="Lepere C."/>
            <person name="Malinsky S."/>
            <person name="Nowacki M."/>
            <person name="Nowak J.K."/>
            <person name="Plattner H."/>
            <person name="Poulain J."/>
            <person name="Ruiz F."/>
            <person name="Serrano V."/>
            <person name="Zagulski M."/>
            <person name="Dessen P."/>
            <person name="Betermier M."/>
            <person name="Weissenbach J."/>
            <person name="Scarpelli C."/>
            <person name="Schachter V."/>
            <person name="Sperling L."/>
            <person name="Meyer E."/>
            <person name="Cohen J."/>
            <person name="Wincker P."/>
        </authorList>
    </citation>
    <scope>NUCLEOTIDE SEQUENCE [LARGE SCALE GENOMIC DNA]</scope>
    <source>
        <strain evidence="2 3">Stock d4-2</strain>
    </source>
</reference>
<dbReference type="RefSeq" id="XP_001456177.1">
    <property type="nucleotide sequence ID" value="XM_001456140.1"/>
</dbReference>
<protein>
    <recommendedName>
        <fullName evidence="1">UDENN domain-containing protein</fullName>
    </recommendedName>
</protein>
<organism evidence="2 3">
    <name type="scientific">Paramecium tetraurelia</name>
    <dbReference type="NCBI Taxonomy" id="5888"/>
    <lineage>
        <taxon>Eukaryota</taxon>
        <taxon>Sar</taxon>
        <taxon>Alveolata</taxon>
        <taxon>Ciliophora</taxon>
        <taxon>Intramacronucleata</taxon>
        <taxon>Oligohymenophorea</taxon>
        <taxon>Peniculida</taxon>
        <taxon>Parameciidae</taxon>
        <taxon>Paramecium</taxon>
    </lineage>
</organism>
<dbReference type="Gene3D" id="3.40.50.11500">
    <property type="match status" value="1"/>
</dbReference>
<dbReference type="InParanoid" id="A0E0G3"/>
<dbReference type="EMBL" id="CT868651">
    <property type="protein sequence ID" value="CAK88780.1"/>
    <property type="molecule type" value="Genomic_DNA"/>
</dbReference>
<sequence>MKLFSLKIQLKLISIIEPSFSQCLLTVLDKKNIKIQLISSNPEISSLVNEAFLTLLYPFEFTHILISNLPFELEQYLEAPLPYLIRMNIKQAEMYTDVILVFLDSNYIKQNQTIDVPEELFDNFVSKLYELDYYCNPELIHTIGEASTLPKEDDSVLVDQYQIREVLLGFNIFKRLSEIY</sequence>